<evidence type="ECO:0000313" key="2">
    <source>
        <dbReference type="Proteomes" id="UP000184514"/>
    </source>
</evidence>
<organism evidence="1 2">
    <name type="scientific">Planktotalea frisia</name>
    <dbReference type="NCBI Taxonomy" id="696762"/>
    <lineage>
        <taxon>Bacteria</taxon>
        <taxon>Pseudomonadati</taxon>
        <taxon>Pseudomonadota</taxon>
        <taxon>Alphaproteobacteria</taxon>
        <taxon>Rhodobacterales</taxon>
        <taxon>Paracoccaceae</taxon>
        <taxon>Planktotalea</taxon>
    </lineage>
</organism>
<gene>
    <name evidence="1" type="ORF">PFRI_07810</name>
</gene>
<name>A0A1L9P0E9_9RHOB</name>
<reference evidence="1 2" key="1">
    <citation type="submission" date="2016-10" db="EMBL/GenBank/DDBJ databases">
        <title>Genome sequence of Planktotalea frisia SH6-1.</title>
        <authorList>
            <person name="Poehlein A."/>
            <person name="Bakenhus I."/>
            <person name="Voget S."/>
            <person name="Brinkhoff T."/>
            <person name="Simon M."/>
        </authorList>
    </citation>
    <scope>NUCLEOTIDE SEQUENCE [LARGE SCALE GENOMIC DNA]</scope>
    <source>
        <strain evidence="1 2">SH6-1</strain>
    </source>
</reference>
<dbReference type="STRING" id="696762.PFRI_07810"/>
<evidence type="ECO:0000313" key="1">
    <source>
        <dbReference type="EMBL" id="OJI94976.1"/>
    </source>
</evidence>
<dbReference type="Proteomes" id="UP000184514">
    <property type="component" value="Unassembled WGS sequence"/>
</dbReference>
<accession>A0A1L9P0E9</accession>
<keyword evidence="2" id="KW-1185">Reference proteome</keyword>
<comment type="caution">
    <text evidence="1">The sequence shown here is derived from an EMBL/GenBank/DDBJ whole genome shotgun (WGS) entry which is preliminary data.</text>
</comment>
<dbReference type="AlphaFoldDB" id="A0A1L9P0E9"/>
<sequence length="54" mass="6516">MFERHTEQPDVFDKLRQMLSQQYAHARSHFATETGYCSWLKDSYEIGAQLKWSY</sequence>
<dbReference type="EMBL" id="MLCB01000068">
    <property type="protein sequence ID" value="OJI94976.1"/>
    <property type="molecule type" value="Genomic_DNA"/>
</dbReference>
<protein>
    <submittedName>
        <fullName evidence="1">Uncharacterized protein</fullName>
    </submittedName>
</protein>
<proteinExistence type="predicted"/>